<evidence type="ECO:0000256" key="1">
    <source>
        <dbReference type="SAM" id="MobiDB-lite"/>
    </source>
</evidence>
<proteinExistence type="predicted"/>
<reference evidence="2" key="1">
    <citation type="submission" date="2020-11" db="EMBL/GenBank/DDBJ databases">
        <authorList>
            <consortium name="DOE Joint Genome Institute"/>
            <person name="Ahrendt S."/>
            <person name="Riley R."/>
            <person name="Andreopoulos W."/>
            <person name="Labutti K."/>
            <person name="Pangilinan J."/>
            <person name="Ruiz-Duenas F.J."/>
            <person name="Barrasa J.M."/>
            <person name="Sanchez-Garcia M."/>
            <person name="Camarero S."/>
            <person name="Miyauchi S."/>
            <person name="Serrano A."/>
            <person name="Linde D."/>
            <person name="Babiker R."/>
            <person name="Drula E."/>
            <person name="Ayuso-Fernandez I."/>
            <person name="Pacheco R."/>
            <person name="Padilla G."/>
            <person name="Ferreira P."/>
            <person name="Barriuso J."/>
            <person name="Kellner H."/>
            <person name="Castanera R."/>
            <person name="Alfaro M."/>
            <person name="Ramirez L."/>
            <person name="Pisabarro A.G."/>
            <person name="Kuo A."/>
            <person name="Tritt A."/>
            <person name="Lipzen A."/>
            <person name="He G."/>
            <person name="Yan M."/>
            <person name="Ng V."/>
            <person name="Cullen D."/>
            <person name="Martin F."/>
            <person name="Rosso M.-N."/>
            <person name="Henrissat B."/>
            <person name="Hibbett D."/>
            <person name="Martinez A.T."/>
            <person name="Grigoriev I.V."/>
        </authorList>
    </citation>
    <scope>NUCLEOTIDE SEQUENCE</scope>
    <source>
        <strain evidence="2">AH 40177</strain>
    </source>
</reference>
<dbReference type="EMBL" id="JADNRY010000033">
    <property type="protein sequence ID" value="KAF9071382.1"/>
    <property type="molecule type" value="Genomic_DNA"/>
</dbReference>
<evidence type="ECO:0000313" key="3">
    <source>
        <dbReference type="Proteomes" id="UP000772434"/>
    </source>
</evidence>
<feature type="compositionally biased region" description="Basic and acidic residues" evidence="1">
    <location>
        <begin position="145"/>
        <end position="154"/>
    </location>
</feature>
<evidence type="ECO:0000313" key="2">
    <source>
        <dbReference type="EMBL" id="KAF9071382.1"/>
    </source>
</evidence>
<comment type="caution">
    <text evidence="2">The sequence shown here is derived from an EMBL/GenBank/DDBJ whole genome shotgun (WGS) entry which is preliminary data.</text>
</comment>
<organism evidence="2 3">
    <name type="scientific">Rhodocollybia butyracea</name>
    <dbReference type="NCBI Taxonomy" id="206335"/>
    <lineage>
        <taxon>Eukaryota</taxon>
        <taxon>Fungi</taxon>
        <taxon>Dikarya</taxon>
        <taxon>Basidiomycota</taxon>
        <taxon>Agaricomycotina</taxon>
        <taxon>Agaricomycetes</taxon>
        <taxon>Agaricomycetidae</taxon>
        <taxon>Agaricales</taxon>
        <taxon>Marasmiineae</taxon>
        <taxon>Omphalotaceae</taxon>
        <taxon>Rhodocollybia</taxon>
    </lineage>
</organism>
<sequence>MTLQRIHVPAYIYTRLHVVALWTLRRRVQPQLSPEPPEPKSNPKSPRLHSQVEVYLERRNRACGRGRSVYWGEPSLSGGSAYVEDLGEEDREQGAGLGLGLELGVGLKLRVGRNWDWIDIRFRRHVGYVSGLIDDSGFEASEETEPGRQKDASMRSRRGNLEVGSW</sequence>
<dbReference type="Proteomes" id="UP000772434">
    <property type="component" value="Unassembled WGS sequence"/>
</dbReference>
<feature type="region of interest" description="Disordered" evidence="1">
    <location>
        <begin position="138"/>
        <end position="166"/>
    </location>
</feature>
<keyword evidence="3" id="KW-1185">Reference proteome</keyword>
<name>A0A9P5PZK1_9AGAR</name>
<gene>
    <name evidence="2" type="ORF">BDP27DRAFT_1401528</name>
</gene>
<accession>A0A9P5PZK1</accession>
<dbReference type="AlphaFoldDB" id="A0A9P5PZK1"/>
<protein>
    <submittedName>
        <fullName evidence="2">Uncharacterized protein</fullName>
    </submittedName>
</protein>